<dbReference type="PANTHER" id="PTHR31225">
    <property type="entry name" value="OS04G0344100 PROTEIN-RELATED"/>
    <property type="match status" value="1"/>
</dbReference>
<comment type="caution">
    <text evidence="2">The sequence shown here is derived from an EMBL/GenBank/DDBJ whole genome shotgun (WGS) entry which is preliminary data.</text>
</comment>
<feature type="domain" description="Terpene synthase N-terminal" evidence="1">
    <location>
        <begin position="6"/>
        <end position="136"/>
    </location>
</feature>
<organism evidence="2 3">
    <name type="scientific">Eleusine coracana subsp. coracana</name>
    <dbReference type="NCBI Taxonomy" id="191504"/>
    <lineage>
        <taxon>Eukaryota</taxon>
        <taxon>Viridiplantae</taxon>
        <taxon>Streptophyta</taxon>
        <taxon>Embryophyta</taxon>
        <taxon>Tracheophyta</taxon>
        <taxon>Spermatophyta</taxon>
        <taxon>Magnoliopsida</taxon>
        <taxon>Liliopsida</taxon>
        <taxon>Poales</taxon>
        <taxon>Poaceae</taxon>
        <taxon>PACMAD clade</taxon>
        <taxon>Chloridoideae</taxon>
        <taxon>Cynodonteae</taxon>
        <taxon>Eleusininae</taxon>
        <taxon>Eleusine</taxon>
    </lineage>
</organism>
<protein>
    <recommendedName>
        <fullName evidence="1">Terpene synthase N-terminal domain-containing protein</fullName>
    </recommendedName>
</protein>
<dbReference type="GO" id="GO:0010333">
    <property type="term" value="F:terpene synthase activity"/>
    <property type="evidence" value="ECO:0007669"/>
    <property type="project" value="InterPro"/>
</dbReference>
<dbReference type="EMBL" id="BQKI01000075">
    <property type="protein sequence ID" value="GJN20623.1"/>
    <property type="molecule type" value="Genomic_DNA"/>
</dbReference>
<dbReference type="InterPro" id="IPR050148">
    <property type="entry name" value="Terpene_synthase-like"/>
</dbReference>
<proteinExistence type="predicted"/>
<dbReference type="GO" id="GO:0016114">
    <property type="term" value="P:terpenoid biosynthetic process"/>
    <property type="evidence" value="ECO:0007669"/>
    <property type="project" value="InterPro"/>
</dbReference>
<gene>
    <name evidence="2" type="primary">gb08023</name>
    <name evidence="2" type="ORF">PR202_gb08023</name>
</gene>
<dbReference type="PANTHER" id="PTHR31225:SF228">
    <property type="entry name" value="ALPHA-TERPINEOL SYNTHASE, CHLOROPLASTIC"/>
    <property type="match status" value="1"/>
</dbReference>
<accession>A0AAV5EB47</accession>
<evidence type="ECO:0000313" key="3">
    <source>
        <dbReference type="Proteomes" id="UP001054889"/>
    </source>
</evidence>
<evidence type="ECO:0000259" key="1">
    <source>
        <dbReference type="Pfam" id="PF01397"/>
    </source>
</evidence>
<dbReference type="Pfam" id="PF01397">
    <property type="entry name" value="Terpene_synth"/>
    <property type="match status" value="1"/>
</dbReference>
<sequence length="202" mass="23389">MISNTCSLPEKLQLIYNLERLCLGSLFEEEINVVVAQMSNSDVSGCDLHTVSLWSYLLRAHRYEVSSDVFAKFKDEEGTFAWRNPQDLLSLYNAAYYRIHGEIILDEAISFSKTCLESIVPYLEQEGTFSREITRAFQIPIPRRVKAYEAKFYISVFENENTVDRMILELGKIELQSRANSASTRAKNYYKVNQLLLLEKLF</sequence>
<name>A0AAV5EB47_ELECO</name>
<reference evidence="2" key="2">
    <citation type="submission" date="2021-12" db="EMBL/GenBank/DDBJ databases">
        <title>Resequencing data analysis of finger millet.</title>
        <authorList>
            <person name="Hatakeyama M."/>
            <person name="Aluri S."/>
            <person name="Balachadran M.T."/>
            <person name="Sivarajan S.R."/>
            <person name="Poveda L."/>
            <person name="Shimizu-Inatsugi R."/>
            <person name="Schlapbach R."/>
            <person name="Sreeman S.M."/>
            <person name="Shimizu K.K."/>
        </authorList>
    </citation>
    <scope>NUCLEOTIDE SEQUENCE</scope>
</reference>
<dbReference type="AlphaFoldDB" id="A0AAV5EB47"/>
<evidence type="ECO:0000313" key="2">
    <source>
        <dbReference type="EMBL" id="GJN20623.1"/>
    </source>
</evidence>
<dbReference type="InterPro" id="IPR036965">
    <property type="entry name" value="Terpene_synth_N_sf"/>
</dbReference>
<keyword evidence="3" id="KW-1185">Reference proteome</keyword>
<dbReference type="Gene3D" id="1.50.10.130">
    <property type="entry name" value="Terpene synthase, N-terminal domain"/>
    <property type="match status" value="1"/>
</dbReference>
<dbReference type="SUPFAM" id="SSF48239">
    <property type="entry name" value="Terpenoid cyclases/Protein prenyltransferases"/>
    <property type="match status" value="1"/>
</dbReference>
<reference evidence="2" key="1">
    <citation type="journal article" date="2018" name="DNA Res.">
        <title>Multiple hybrid de novo genome assembly of finger millet, an orphan allotetraploid crop.</title>
        <authorList>
            <person name="Hatakeyama M."/>
            <person name="Aluri S."/>
            <person name="Balachadran M.T."/>
            <person name="Sivarajan S.R."/>
            <person name="Patrignani A."/>
            <person name="Gruter S."/>
            <person name="Poveda L."/>
            <person name="Shimizu-Inatsugi R."/>
            <person name="Baeten J."/>
            <person name="Francoijs K.J."/>
            <person name="Nataraja K.N."/>
            <person name="Reddy Y.A.N."/>
            <person name="Phadnis S."/>
            <person name="Ravikumar R.L."/>
            <person name="Schlapbach R."/>
            <person name="Sreeman S.M."/>
            <person name="Shimizu K.K."/>
        </authorList>
    </citation>
    <scope>NUCLEOTIDE SEQUENCE</scope>
</reference>
<dbReference type="Proteomes" id="UP001054889">
    <property type="component" value="Unassembled WGS sequence"/>
</dbReference>
<dbReference type="InterPro" id="IPR008930">
    <property type="entry name" value="Terpenoid_cyclase/PrenylTrfase"/>
</dbReference>
<dbReference type="InterPro" id="IPR001906">
    <property type="entry name" value="Terpene_synth_N"/>
</dbReference>